<evidence type="ECO:0000313" key="2">
    <source>
        <dbReference type="Proteomes" id="UP001283361"/>
    </source>
</evidence>
<comment type="caution">
    <text evidence="1">The sequence shown here is derived from an EMBL/GenBank/DDBJ whole genome shotgun (WGS) entry which is preliminary data.</text>
</comment>
<dbReference type="Proteomes" id="UP001283361">
    <property type="component" value="Unassembled WGS sequence"/>
</dbReference>
<sequence length="220" mass="24535">MLVLPSKSVSGWRHSSAISVSGWRHNSAISVSGWRHNSAISVSGWRHNSAISVSGWRHNSAISVSGWSHSSSIYKTSDYQHTMVQLIPGPHISFTLCKYLLYFSAVNGTFRWLETTGSLSQGRSYHRPRSSLSTLHGALARQVLPPPSIIFIHTAWSISKAGPTTALDHLYPHCMETVSKCRSYHRPPDDHILYPHCMESISKAGPTTALEYLYPHCMEH</sequence>
<organism evidence="1 2">
    <name type="scientific">Elysia crispata</name>
    <name type="common">lettuce slug</name>
    <dbReference type="NCBI Taxonomy" id="231223"/>
    <lineage>
        <taxon>Eukaryota</taxon>
        <taxon>Metazoa</taxon>
        <taxon>Spiralia</taxon>
        <taxon>Lophotrochozoa</taxon>
        <taxon>Mollusca</taxon>
        <taxon>Gastropoda</taxon>
        <taxon>Heterobranchia</taxon>
        <taxon>Euthyneura</taxon>
        <taxon>Panpulmonata</taxon>
        <taxon>Sacoglossa</taxon>
        <taxon>Placobranchoidea</taxon>
        <taxon>Plakobranchidae</taxon>
        <taxon>Elysia</taxon>
    </lineage>
</organism>
<keyword evidence="2" id="KW-1185">Reference proteome</keyword>
<protein>
    <submittedName>
        <fullName evidence="1">Uncharacterized protein</fullName>
    </submittedName>
</protein>
<accession>A0AAE0ZU85</accession>
<dbReference type="EMBL" id="JAWDGP010003328">
    <property type="protein sequence ID" value="KAK3775413.1"/>
    <property type="molecule type" value="Genomic_DNA"/>
</dbReference>
<evidence type="ECO:0000313" key="1">
    <source>
        <dbReference type="EMBL" id="KAK3775413.1"/>
    </source>
</evidence>
<reference evidence="1" key="1">
    <citation type="journal article" date="2023" name="G3 (Bethesda)">
        <title>A reference genome for the long-term kleptoplast-retaining sea slug Elysia crispata morphotype clarki.</title>
        <authorList>
            <person name="Eastman K.E."/>
            <person name="Pendleton A.L."/>
            <person name="Shaikh M.A."/>
            <person name="Suttiyut T."/>
            <person name="Ogas R."/>
            <person name="Tomko P."/>
            <person name="Gavelis G."/>
            <person name="Widhalm J.R."/>
            <person name="Wisecaver J.H."/>
        </authorList>
    </citation>
    <scope>NUCLEOTIDE SEQUENCE</scope>
    <source>
        <strain evidence="1">ECLA1</strain>
    </source>
</reference>
<proteinExistence type="predicted"/>
<gene>
    <name evidence="1" type="ORF">RRG08_067208</name>
</gene>
<name>A0AAE0ZU85_9GAST</name>
<dbReference type="AlphaFoldDB" id="A0AAE0ZU85"/>